<gene>
    <name evidence="2" type="ORF">HPB51_010608</name>
</gene>
<reference evidence="2" key="1">
    <citation type="journal article" date="2020" name="Cell">
        <title>Large-Scale Comparative Analyses of Tick Genomes Elucidate Their Genetic Diversity and Vector Capacities.</title>
        <authorList>
            <consortium name="Tick Genome and Microbiome Consortium (TIGMIC)"/>
            <person name="Jia N."/>
            <person name="Wang J."/>
            <person name="Shi W."/>
            <person name="Du L."/>
            <person name="Sun Y."/>
            <person name="Zhan W."/>
            <person name="Jiang J.F."/>
            <person name="Wang Q."/>
            <person name="Zhang B."/>
            <person name="Ji P."/>
            <person name="Bell-Sakyi L."/>
            <person name="Cui X.M."/>
            <person name="Yuan T.T."/>
            <person name="Jiang B.G."/>
            <person name="Yang W.F."/>
            <person name="Lam T.T."/>
            <person name="Chang Q.C."/>
            <person name="Ding S.J."/>
            <person name="Wang X.J."/>
            <person name="Zhu J.G."/>
            <person name="Ruan X.D."/>
            <person name="Zhao L."/>
            <person name="Wei J.T."/>
            <person name="Ye R.Z."/>
            <person name="Que T.C."/>
            <person name="Du C.H."/>
            <person name="Zhou Y.H."/>
            <person name="Cheng J.X."/>
            <person name="Dai P.F."/>
            <person name="Guo W.B."/>
            <person name="Han X.H."/>
            <person name="Huang E.J."/>
            <person name="Li L.F."/>
            <person name="Wei W."/>
            <person name="Gao Y.C."/>
            <person name="Liu J.Z."/>
            <person name="Shao H.Z."/>
            <person name="Wang X."/>
            <person name="Wang C.C."/>
            <person name="Yang T.C."/>
            <person name="Huo Q.B."/>
            <person name="Li W."/>
            <person name="Chen H.Y."/>
            <person name="Chen S.E."/>
            <person name="Zhou L.G."/>
            <person name="Ni X.B."/>
            <person name="Tian J.H."/>
            <person name="Sheng Y."/>
            <person name="Liu T."/>
            <person name="Pan Y.S."/>
            <person name="Xia L.Y."/>
            <person name="Li J."/>
            <person name="Zhao F."/>
            <person name="Cao W.C."/>
        </authorList>
    </citation>
    <scope>NUCLEOTIDE SEQUENCE</scope>
    <source>
        <strain evidence="2">Rmic-2018</strain>
    </source>
</reference>
<proteinExistence type="predicted"/>
<evidence type="ECO:0000313" key="2">
    <source>
        <dbReference type="EMBL" id="KAH8035856.1"/>
    </source>
</evidence>
<dbReference type="InterPro" id="IPR029526">
    <property type="entry name" value="PGBD"/>
</dbReference>
<protein>
    <recommendedName>
        <fullName evidence="1">PiggyBac transposable element-derived protein domain-containing protein</fullName>
    </recommendedName>
</protein>
<sequence length="340" mass="39823">MKFSPVRQPGAHLAAALRSDVRRFSRALDFFLLFFTTEVVQSLCDNTNKYAWMHILDRQTYARWDGSWEEVMPLEMLRFIELIIYMGVVDVPRLHMYWRTTGIFSSLLPPNIMRRDRLFALLAFLSIGDPEDLAAAASDGKTWRVSWLLRHINLQSQNLFQPQRNLAVDERMVKSKARSGIRQYIRDKVTKFGYKLWVLADSNTGYTINFFVYTGKREVPGPHGLAFDVVTRLCTEYLHQGYKIFMNNFYTSAKLFEHLLEHKTLACGTTRKDRRGFPKKLKDATWQRRAQRGDVRWIREGNILFMEWKDRRSVCLMSTMHTAIKHVAAKRREKRGASGL</sequence>
<dbReference type="EMBL" id="JABSTU010000003">
    <property type="protein sequence ID" value="KAH8035856.1"/>
    <property type="molecule type" value="Genomic_DNA"/>
</dbReference>
<name>A0A9J6EPB0_RHIMP</name>
<accession>A0A9J6EPB0</accession>
<evidence type="ECO:0000313" key="3">
    <source>
        <dbReference type="Proteomes" id="UP000821866"/>
    </source>
</evidence>
<dbReference type="VEuPathDB" id="VectorBase:LOC119167405"/>
<dbReference type="Pfam" id="PF13843">
    <property type="entry name" value="DDE_Tnp_1_7"/>
    <property type="match status" value="1"/>
</dbReference>
<feature type="domain" description="PiggyBac transposable element-derived protein" evidence="1">
    <location>
        <begin position="27"/>
        <end position="333"/>
    </location>
</feature>
<dbReference type="AlphaFoldDB" id="A0A9J6EPB0"/>
<keyword evidence="3" id="KW-1185">Reference proteome</keyword>
<dbReference type="Proteomes" id="UP000821866">
    <property type="component" value="Chromosome 11"/>
</dbReference>
<reference evidence="2" key="2">
    <citation type="submission" date="2021-09" db="EMBL/GenBank/DDBJ databases">
        <authorList>
            <person name="Jia N."/>
            <person name="Wang J."/>
            <person name="Shi W."/>
            <person name="Du L."/>
            <person name="Sun Y."/>
            <person name="Zhan W."/>
            <person name="Jiang J."/>
            <person name="Wang Q."/>
            <person name="Zhang B."/>
            <person name="Ji P."/>
            <person name="Sakyi L.B."/>
            <person name="Cui X."/>
            <person name="Yuan T."/>
            <person name="Jiang B."/>
            <person name="Yang W."/>
            <person name="Lam T.T.-Y."/>
            <person name="Chang Q."/>
            <person name="Ding S."/>
            <person name="Wang X."/>
            <person name="Zhu J."/>
            <person name="Ruan X."/>
            <person name="Zhao L."/>
            <person name="Wei J."/>
            <person name="Que T."/>
            <person name="Du C."/>
            <person name="Cheng J."/>
            <person name="Dai P."/>
            <person name="Han X."/>
            <person name="Huang E."/>
            <person name="Gao Y."/>
            <person name="Liu J."/>
            <person name="Shao H."/>
            <person name="Ye R."/>
            <person name="Li L."/>
            <person name="Wei W."/>
            <person name="Wang X."/>
            <person name="Wang C."/>
            <person name="Huo Q."/>
            <person name="Li W."/>
            <person name="Guo W."/>
            <person name="Chen H."/>
            <person name="Chen S."/>
            <person name="Zhou L."/>
            <person name="Zhou L."/>
            <person name="Ni X."/>
            <person name="Tian J."/>
            <person name="Zhou Y."/>
            <person name="Sheng Y."/>
            <person name="Liu T."/>
            <person name="Pan Y."/>
            <person name="Xia L."/>
            <person name="Li J."/>
            <person name="Zhao F."/>
            <person name="Cao W."/>
        </authorList>
    </citation>
    <scope>NUCLEOTIDE SEQUENCE</scope>
    <source>
        <strain evidence="2">Rmic-2018</strain>
        <tissue evidence="2">Larvae</tissue>
    </source>
</reference>
<dbReference type="PANTHER" id="PTHR46599">
    <property type="entry name" value="PIGGYBAC TRANSPOSABLE ELEMENT-DERIVED PROTEIN 4"/>
    <property type="match status" value="1"/>
</dbReference>
<comment type="caution">
    <text evidence="2">The sequence shown here is derived from an EMBL/GenBank/DDBJ whole genome shotgun (WGS) entry which is preliminary data.</text>
</comment>
<dbReference type="PANTHER" id="PTHR46599:SF3">
    <property type="entry name" value="PIGGYBAC TRANSPOSABLE ELEMENT-DERIVED PROTEIN 4"/>
    <property type="match status" value="1"/>
</dbReference>
<organism evidence="2 3">
    <name type="scientific">Rhipicephalus microplus</name>
    <name type="common">Cattle tick</name>
    <name type="synonym">Boophilus microplus</name>
    <dbReference type="NCBI Taxonomy" id="6941"/>
    <lineage>
        <taxon>Eukaryota</taxon>
        <taxon>Metazoa</taxon>
        <taxon>Ecdysozoa</taxon>
        <taxon>Arthropoda</taxon>
        <taxon>Chelicerata</taxon>
        <taxon>Arachnida</taxon>
        <taxon>Acari</taxon>
        <taxon>Parasitiformes</taxon>
        <taxon>Ixodida</taxon>
        <taxon>Ixodoidea</taxon>
        <taxon>Ixodidae</taxon>
        <taxon>Rhipicephalinae</taxon>
        <taxon>Rhipicephalus</taxon>
        <taxon>Boophilus</taxon>
    </lineage>
</organism>
<evidence type="ECO:0000259" key="1">
    <source>
        <dbReference type="Pfam" id="PF13843"/>
    </source>
</evidence>